<dbReference type="Proteomes" id="UP001152607">
    <property type="component" value="Unassembled WGS sequence"/>
</dbReference>
<dbReference type="PANTHER" id="PTHR42748:SF7">
    <property type="entry name" value="NMRA LIKE REDOX SENSOR 1-RELATED"/>
    <property type="match status" value="1"/>
</dbReference>
<protein>
    <recommendedName>
        <fullName evidence="3">NmrA-like domain-containing protein</fullName>
    </recommendedName>
</protein>
<proteinExistence type="inferred from homology"/>
<gene>
    <name evidence="4" type="ORF">PDIGIT_LOCUS10804</name>
</gene>
<dbReference type="InterPro" id="IPR008030">
    <property type="entry name" value="NmrA-like"/>
</dbReference>
<dbReference type="InterPro" id="IPR051164">
    <property type="entry name" value="NmrA-like_oxidored"/>
</dbReference>
<evidence type="ECO:0000259" key="3">
    <source>
        <dbReference type="Pfam" id="PF05368"/>
    </source>
</evidence>
<dbReference type="SUPFAM" id="SSF51735">
    <property type="entry name" value="NAD(P)-binding Rossmann-fold domains"/>
    <property type="match status" value="1"/>
</dbReference>
<evidence type="ECO:0000256" key="2">
    <source>
        <dbReference type="ARBA" id="ARBA00022857"/>
    </source>
</evidence>
<reference evidence="4" key="1">
    <citation type="submission" date="2023-01" db="EMBL/GenBank/DDBJ databases">
        <authorList>
            <person name="Van Ghelder C."/>
            <person name="Rancurel C."/>
        </authorList>
    </citation>
    <scope>NUCLEOTIDE SEQUENCE</scope>
    <source>
        <strain evidence="4">CNCM I-4278</strain>
    </source>
</reference>
<dbReference type="OrthoDB" id="9997102at2759"/>
<keyword evidence="5" id="KW-1185">Reference proteome</keyword>
<organism evidence="4 5">
    <name type="scientific">Periconia digitata</name>
    <dbReference type="NCBI Taxonomy" id="1303443"/>
    <lineage>
        <taxon>Eukaryota</taxon>
        <taxon>Fungi</taxon>
        <taxon>Dikarya</taxon>
        <taxon>Ascomycota</taxon>
        <taxon>Pezizomycotina</taxon>
        <taxon>Dothideomycetes</taxon>
        <taxon>Pleosporomycetidae</taxon>
        <taxon>Pleosporales</taxon>
        <taxon>Massarineae</taxon>
        <taxon>Periconiaceae</taxon>
        <taxon>Periconia</taxon>
    </lineage>
</organism>
<accession>A0A9W4UKK6</accession>
<keyword evidence="2" id="KW-0521">NADP</keyword>
<comment type="caution">
    <text evidence="4">The sequence shown here is derived from an EMBL/GenBank/DDBJ whole genome shotgun (WGS) entry which is preliminary data.</text>
</comment>
<dbReference type="AlphaFoldDB" id="A0A9W4UKK6"/>
<sequence length="315" mass="34133">MSSTPKTLLITGATGNQGGALIRSLLATPSKTAFQILAVTRSPTSPSAQSLLSLTPSNPLTTISLIQGDLTSVPALFTAAIQASATNSIWGVYSVQAKPPSNDTTLEETQGKAVIDAAISHNVEFFVYSSVDRGGPVNSPNDPTMVPHWATKYRVEKHLEAQAEKTGMRYCVLRPTAFMENLSDDFAGKAMAASWSAVLKERKLQLVATKDIGWFGAQAFLKPEEYAGRCLSLAGAELSFEEANQVFREKLGMDMPATYGCLAKALLHVVKDLGAMFEWLKKNGTGADVETLRKLKPDLMDLGTWLERESQFQKK</sequence>
<evidence type="ECO:0000313" key="5">
    <source>
        <dbReference type="Proteomes" id="UP001152607"/>
    </source>
</evidence>
<comment type="similarity">
    <text evidence="1">Belongs to the NmrA-type oxidoreductase family.</text>
</comment>
<dbReference type="GO" id="GO:0005634">
    <property type="term" value="C:nucleus"/>
    <property type="evidence" value="ECO:0007669"/>
    <property type="project" value="TreeGrafter"/>
</dbReference>
<evidence type="ECO:0000313" key="4">
    <source>
        <dbReference type="EMBL" id="CAI6337690.1"/>
    </source>
</evidence>
<evidence type="ECO:0000256" key="1">
    <source>
        <dbReference type="ARBA" id="ARBA00006328"/>
    </source>
</evidence>
<dbReference type="Pfam" id="PF05368">
    <property type="entry name" value="NmrA"/>
    <property type="match status" value="1"/>
</dbReference>
<dbReference type="InterPro" id="IPR036291">
    <property type="entry name" value="NAD(P)-bd_dom_sf"/>
</dbReference>
<dbReference type="Gene3D" id="3.40.50.720">
    <property type="entry name" value="NAD(P)-binding Rossmann-like Domain"/>
    <property type="match status" value="1"/>
</dbReference>
<dbReference type="PANTHER" id="PTHR42748">
    <property type="entry name" value="NITROGEN METABOLITE REPRESSION PROTEIN NMRA FAMILY MEMBER"/>
    <property type="match status" value="1"/>
</dbReference>
<dbReference type="EMBL" id="CAOQHR010000007">
    <property type="protein sequence ID" value="CAI6337690.1"/>
    <property type="molecule type" value="Genomic_DNA"/>
</dbReference>
<feature type="domain" description="NmrA-like" evidence="3">
    <location>
        <begin position="6"/>
        <end position="296"/>
    </location>
</feature>
<dbReference type="Gene3D" id="3.90.25.10">
    <property type="entry name" value="UDP-galactose 4-epimerase, domain 1"/>
    <property type="match status" value="1"/>
</dbReference>
<name>A0A9W4UKK6_9PLEO</name>